<name>A0A0F9F6Y3_9ZZZZ</name>
<gene>
    <name evidence="1" type="ORF">LCGC14_2279670</name>
</gene>
<dbReference type="EMBL" id="LAZR01031683">
    <property type="protein sequence ID" value="KKL53015.1"/>
    <property type="molecule type" value="Genomic_DNA"/>
</dbReference>
<proteinExistence type="predicted"/>
<evidence type="ECO:0008006" key="2">
    <source>
        <dbReference type="Google" id="ProtNLM"/>
    </source>
</evidence>
<organism evidence="1">
    <name type="scientific">marine sediment metagenome</name>
    <dbReference type="NCBI Taxonomy" id="412755"/>
    <lineage>
        <taxon>unclassified sequences</taxon>
        <taxon>metagenomes</taxon>
        <taxon>ecological metagenomes</taxon>
    </lineage>
</organism>
<protein>
    <recommendedName>
        <fullName evidence="2">Major capsid protein</fullName>
    </recommendedName>
</protein>
<dbReference type="Pfam" id="PF13252">
    <property type="entry name" value="Phage_capsid_3"/>
    <property type="match status" value="1"/>
</dbReference>
<evidence type="ECO:0000313" key="1">
    <source>
        <dbReference type="EMBL" id="KKL53015.1"/>
    </source>
</evidence>
<dbReference type="AlphaFoldDB" id="A0A0F9F6Y3"/>
<comment type="caution">
    <text evidence="1">The sequence shown here is derived from an EMBL/GenBank/DDBJ whole genome shotgun (WGS) entry which is preliminary data.</text>
</comment>
<dbReference type="NCBIfam" id="TIGR04387">
    <property type="entry name" value="capsid_maj_N4"/>
    <property type="match status" value="1"/>
</dbReference>
<accession>A0A0F9F6Y3</accession>
<reference evidence="1" key="1">
    <citation type="journal article" date="2015" name="Nature">
        <title>Complex archaea that bridge the gap between prokaryotes and eukaryotes.</title>
        <authorList>
            <person name="Spang A."/>
            <person name="Saw J.H."/>
            <person name="Jorgensen S.L."/>
            <person name="Zaremba-Niedzwiedzka K."/>
            <person name="Martijn J."/>
            <person name="Lind A.E."/>
            <person name="van Eijk R."/>
            <person name="Schleper C."/>
            <person name="Guy L."/>
            <person name="Ettema T.J."/>
        </authorList>
    </citation>
    <scope>NUCLEOTIDE SEQUENCE</scope>
</reference>
<sequence length="339" mass="37587">MTVTTWSSDTAVERWVSAFMVEAGPAEFMEKFIGDDETHFLQRKRTLENQKGKSVHIDLITEIPQSSGGVTGDNTRAGNEVPLINFEQEMTLDALWQGTLSKGPLQTQQQLYDFRKLSLRGLGEWFRVNKDIDLVTVLSASPTRTLSADDGGVPVIDSGSKANLIAADKITVADIRLLKALAKKPYTSGHPRIKPVMIDGERFYILLITTESWVDLQADSEYQQLFRDAHVRGSKNPLFRDAKTIINNVLVHEYENIQTFDDGGGASVHGSLNLFLGAQAAVILQTKKGDNMMWHEETVDRGKQLSIGGTQIFEIAKTNFNSIDQSVIAYYTSSTDLSA</sequence>
<dbReference type="InterPro" id="IPR025267">
    <property type="entry name" value="ORF017-like"/>
</dbReference>